<evidence type="ECO:0000259" key="19">
    <source>
        <dbReference type="Pfam" id="PF14732"/>
    </source>
</evidence>
<keyword evidence="4" id="KW-0808">Transferase</keyword>
<dbReference type="GO" id="GO:0046872">
    <property type="term" value="F:metal ion binding"/>
    <property type="evidence" value="ECO:0007669"/>
    <property type="project" value="UniProtKB-KW"/>
</dbReference>
<feature type="active site" description="Glycyl thioester intermediate" evidence="12 15">
    <location>
        <position position="177"/>
    </location>
</feature>
<dbReference type="SUPFAM" id="SSF69572">
    <property type="entry name" value="Activating enzymes of the ubiquitin-like proteins"/>
    <property type="match status" value="1"/>
</dbReference>
<evidence type="ECO:0000256" key="9">
    <source>
        <dbReference type="ARBA" id="ARBA00022840"/>
    </source>
</evidence>
<evidence type="ECO:0000256" key="6">
    <source>
        <dbReference type="ARBA" id="ARBA00022741"/>
    </source>
</evidence>
<dbReference type="InterPro" id="IPR028077">
    <property type="entry name" value="UAE_UbL_dom"/>
</dbReference>
<reference evidence="20" key="1">
    <citation type="journal article" date="2020" name="Stud. Mycol.">
        <title>101 Dothideomycetes genomes: a test case for predicting lifestyles and emergence of pathogens.</title>
        <authorList>
            <person name="Haridas S."/>
            <person name="Albert R."/>
            <person name="Binder M."/>
            <person name="Bloem J."/>
            <person name="Labutti K."/>
            <person name="Salamov A."/>
            <person name="Andreopoulos B."/>
            <person name="Baker S."/>
            <person name="Barry K."/>
            <person name="Bills G."/>
            <person name="Bluhm B."/>
            <person name="Cannon C."/>
            <person name="Castanera R."/>
            <person name="Culley D."/>
            <person name="Daum C."/>
            <person name="Ezra D."/>
            <person name="Gonzalez J."/>
            <person name="Henrissat B."/>
            <person name="Kuo A."/>
            <person name="Liang C."/>
            <person name="Lipzen A."/>
            <person name="Lutzoni F."/>
            <person name="Magnuson J."/>
            <person name="Mondo S."/>
            <person name="Nolan M."/>
            <person name="Ohm R."/>
            <person name="Pangilinan J."/>
            <person name="Park H.-J."/>
            <person name="Ramirez L."/>
            <person name="Alfaro M."/>
            <person name="Sun H."/>
            <person name="Tritt A."/>
            <person name="Yoshinaga Y."/>
            <person name="Zwiers L.-H."/>
            <person name="Turgeon B."/>
            <person name="Goodwin S."/>
            <person name="Spatafora J."/>
            <person name="Crous P."/>
            <person name="Grigoriev I."/>
        </authorList>
    </citation>
    <scope>NUCLEOTIDE SEQUENCE</scope>
    <source>
        <strain evidence="20">CBS 627.86</strain>
    </source>
</reference>
<dbReference type="Pfam" id="PF00899">
    <property type="entry name" value="ThiF"/>
    <property type="match status" value="1"/>
</dbReference>
<dbReference type="GO" id="GO:0031510">
    <property type="term" value="C:SUMO activating enzyme complex"/>
    <property type="evidence" value="ECO:0007669"/>
    <property type="project" value="UniProtKB-UniRule"/>
</dbReference>
<evidence type="ECO:0000256" key="2">
    <source>
        <dbReference type="ARBA" id="ARBA00004718"/>
    </source>
</evidence>
<dbReference type="UniPathway" id="UPA00886"/>
<dbReference type="InterPro" id="IPR023318">
    <property type="entry name" value="Ub_act_enz_dom_a_sf"/>
</dbReference>
<dbReference type="EMBL" id="ML977313">
    <property type="protein sequence ID" value="KAF2120756.1"/>
    <property type="molecule type" value="Genomic_DNA"/>
</dbReference>
<feature type="binding site" evidence="13">
    <location>
        <position position="52"/>
    </location>
    <ligand>
        <name>ATP</name>
        <dbReference type="ChEBI" id="CHEBI:30616"/>
    </ligand>
</feature>
<evidence type="ECO:0000256" key="5">
    <source>
        <dbReference type="ARBA" id="ARBA00022723"/>
    </source>
</evidence>
<feature type="domain" description="Ubiquitin-activating enzyme SCCH" evidence="18">
    <location>
        <begin position="312"/>
        <end position="373"/>
    </location>
</feature>
<accession>A0A6A5ZNH5</accession>
<dbReference type="GO" id="GO:0016925">
    <property type="term" value="P:protein sumoylation"/>
    <property type="evidence" value="ECO:0007669"/>
    <property type="project" value="UniProtKB-UniRule"/>
</dbReference>
<evidence type="ECO:0000313" key="21">
    <source>
        <dbReference type="Proteomes" id="UP000799770"/>
    </source>
</evidence>
<evidence type="ECO:0000256" key="15">
    <source>
        <dbReference type="PROSITE-ProRule" id="PRU10132"/>
    </source>
</evidence>
<feature type="binding site" evidence="14">
    <location>
        <position position="165"/>
    </location>
    <ligand>
        <name>Zn(2+)</name>
        <dbReference type="ChEBI" id="CHEBI:29105"/>
    </ligand>
</feature>
<feature type="binding site" evidence="14">
    <location>
        <position position="437"/>
    </location>
    <ligand>
        <name>Zn(2+)</name>
        <dbReference type="ChEBI" id="CHEBI:29105"/>
    </ligand>
</feature>
<comment type="subcellular location">
    <subcellularLocation>
        <location evidence="1">Nucleus</location>
    </subcellularLocation>
</comment>
<protein>
    <recommendedName>
        <fullName evidence="11">Ubiquitin-activating enzyme E1-like</fullName>
    </recommendedName>
</protein>
<dbReference type="PROSITE" id="PS51257">
    <property type="entry name" value="PROKAR_LIPOPROTEIN"/>
    <property type="match status" value="1"/>
</dbReference>
<name>A0A6A5ZNH5_9PLEO</name>
<dbReference type="FunFam" id="3.50.50.80:FF:000002">
    <property type="entry name" value="SUMO-activating enzyme subunit 2"/>
    <property type="match status" value="1"/>
</dbReference>
<evidence type="ECO:0000256" key="3">
    <source>
        <dbReference type="ARBA" id="ARBA00005673"/>
    </source>
</evidence>
<dbReference type="Pfam" id="PF10585">
    <property type="entry name" value="UBA_E1_SCCH"/>
    <property type="match status" value="1"/>
</dbReference>
<feature type="binding site" evidence="13">
    <location>
        <begin position="28"/>
        <end position="33"/>
    </location>
    <ligand>
        <name>ATP</name>
        <dbReference type="ChEBI" id="CHEBI:30616"/>
    </ligand>
</feature>
<organism evidence="20 21">
    <name type="scientific">Lophiotrema nucula</name>
    <dbReference type="NCBI Taxonomy" id="690887"/>
    <lineage>
        <taxon>Eukaryota</taxon>
        <taxon>Fungi</taxon>
        <taxon>Dikarya</taxon>
        <taxon>Ascomycota</taxon>
        <taxon>Pezizomycotina</taxon>
        <taxon>Dothideomycetes</taxon>
        <taxon>Pleosporomycetidae</taxon>
        <taxon>Pleosporales</taxon>
        <taxon>Lophiotremataceae</taxon>
        <taxon>Lophiotrema</taxon>
    </lineage>
</organism>
<dbReference type="Gene3D" id="1.10.10.520">
    <property type="entry name" value="Ubiquitin activating enzymes (Uba3). Chain: B, domain 2"/>
    <property type="match status" value="1"/>
</dbReference>
<feature type="binding site" evidence="13">
    <location>
        <begin position="60"/>
        <end position="63"/>
    </location>
    <ligand>
        <name>ATP</name>
        <dbReference type="ChEBI" id="CHEBI:30616"/>
    </ligand>
</feature>
<dbReference type="FunFam" id="3.40.50.720:FF:000618">
    <property type="entry name" value="SUMO-activating enzyme subunit 2"/>
    <property type="match status" value="1"/>
</dbReference>
<dbReference type="PANTHER" id="PTHR10953">
    <property type="entry name" value="UBIQUITIN-ACTIVATING ENZYME E1"/>
    <property type="match status" value="1"/>
</dbReference>
<evidence type="ECO:0000256" key="11">
    <source>
        <dbReference type="PIRNR" id="PIRNR039133"/>
    </source>
</evidence>
<comment type="subunit">
    <text evidence="11">Heterodimer.</text>
</comment>
<feature type="binding site" evidence="13">
    <location>
        <begin position="121"/>
        <end position="126"/>
    </location>
    <ligand>
        <name>ATP</name>
        <dbReference type="ChEBI" id="CHEBI:30616"/>
    </ligand>
</feature>
<dbReference type="InterPro" id="IPR042449">
    <property type="entry name" value="Ub-E1_IAD_1"/>
</dbReference>
<dbReference type="InterPro" id="IPR000594">
    <property type="entry name" value="ThiF_NAD_FAD-bd"/>
</dbReference>
<feature type="domain" description="Ubiquitin/SUMO-activating enzyme ubiquitin-like" evidence="19">
    <location>
        <begin position="444"/>
        <end position="525"/>
    </location>
</feature>
<comment type="similarity">
    <text evidence="3 11">Belongs to the ubiquitin-activating E1 family.</text>
</comment>
<dbReference type="PANTHER" id="PTHR10953:SF5">
    <property type="entry name" value="SUMO-ACTIVATING ENZYME SUBUNIT 2"/>
    <property type="match status" value="1"/>
</dbReference>
<dbReference type="OrthoDB" id="10255449at2759"/>
<proteinExistence type="inferred from homology"/>
<keyword evidence="8 11" id="KW-0862">Zinc</keyword>
<evidence type="ECO:0000259" key="17">
    <source>
        <dbReference type="Pfam" id="PF00899"/>
    </source>
</evidence>
<dbReference type="GO" id="GO:0005737">
    <property type="term" value="C:cytoplasm"/>
    <property type="evidence" value="ECO:0007669"/>
    <property type="project" value="TreeGrafter"/>
</dbReference>
<evidence type="ECO:0000256" key="10">
    <source>
        <dbReference type="ARBA" id="ARBA00023242"/>
    </source>
</evidence>
<evidence type="ECO:0000256" key="13">
    <source>
        <dbReference type="PIRSR" id="PIRSR039133-2"/>
    </source>
</evidence>
<dbReference type="GO" id="GO:0019948">
    <property type="term" value="F:SUMO activating enzyme activity"/>
    <property type="evidence" value="ECO:0007669"/>
    <property type="project" value="UniProtKB-UniRule"/>
</dbReference>
<feature type="binding site" evidence="14">
    <location>
        <position position="434"/>
    </location>
    <ligand>
        <name>Zn(2+)</name>
        <dbReference type="ChEBI" id="CHEBI:29105"/>
    </ligand>
</feature>
<dbReference type="Gene3D" id="3.10.290.20">
    <property type="entry name" value="Ubiquitin-like 2 activating enzyme e1b. Chain: B, domain 3"/>
    <property type="match status" value="1"/>
</dbReference>
<sequence>MARDKFARQSLGLNLQSKIKQSRVLMVGAGGIGCELLKNLVLTGFGEVHIVDLDTIDLSNLNRQFLFRNEHIKKSKALVAKESAGKFNPNVKIEAYHDNIKDPKFNVAWFKSFEIVFNALDNLDARRHVNRMCLAADVPLVESGTTGFNGQVQVIRKGKTECYDCVEKAPPKSFPVCTIRSTPSQPIHCIVWGKSYLFTEIFGTSEDDAPEFDHSEDSENAREIANLRNESQALKRIRESMGSEDFPRLVFNKVFKEDIERLRSMEDMWKTRRAPEALDYDQLKEQSLGVGSAIATKDQIVWTLAENFTVFTNSLKRLSNRLEETRANADTGNAPPVLSFDKDDVDTLDFVAASANLRSLVFGIETRSKFDIKQMAGNIIPAIATTNAMTASLCVLQAFKVMRDELDKAKMVFLTRSSERVINSEALAKPNPTCSVCSVAQSTLVVDTSRATLNDLVEDLLRLQLGYGEEFSINSEAGLLFDPEEDQNLPKTFNELGLKADTSITVMDEADENTKVNLVLTITEKSLDQDTKPIHLSEKIKIPAKSKAAAPAEETNGHTRSITNGVTNGKRKRTADEADLADNLVRKRGKVAAAPEDKNITVIDDGDGAILIDDD</sequence>
<evidence type="ECO:0000256" key="1">
    <source>
        <dbReference type="ARBA" id="ARBA00004123"/>
    </source>
</evidence>
<evidence type="ECO:0000256" key="14">
    <source>
        <dbReference type="PIRSR" id="PIRSR039133-3"/>
    </source>
</evidence>
<keyword evidence="5 11" id="KW-0479">Metal-binding</keyword>
<keyword evidence="10" id="KW-0539">Nucleus</keyword>
<dbReference type="InterPro" id="IPR035985">
    <property type="entry name" value="Ubiquitin-activating_enz"/>
</dbReference>
<keyword evidence="7 11" id="KW-0833">Ubl conjugation pathway</keyword>
<dbReference type="InterPro" id="IPR030661">
    <property type="entry name" value="Uba2"/>
</dbReference>
<dbReference type="GO" id="GO:0005524">
    <property type="term" value="F:ATP binding"/>
    <property type="evidence" value="ECO:0007669"/>
    <property type="project" value="UniProtKB-UniRule"/>
</dbReference>
<dbReference type="PIRSF" id="PIRSF039133">
    <property type="entry name" value="SUMO_E1B"/>
    <property type="match status" value="1"/>
</dbReference>
<evidence type="ECO:0000259" key="18">
    <source>
        <dbReference type="Pfam" id="PF10585"/>
    </source>
</evidence>
<dbReference type="Pfam" id="PF14732">
    <property type="entry name" value="UAE_UbL"/>
    <property type="match status" value="1"/>
</dbReference>
<evidence type="ECO:0000256" key="12">
    <source>
        <dbReference type="PIRSR" id="PIRSR039133-1"/>
    </source>
</evidence>
<feature type="region of interest" description="Disordered" evidence="16">
    <location>
        <begin position="545"/>
        <end position="578"/>
    </location>
</feature>
<comment type="pathway">
    <text evidence="2 11">Protein modification; protein sumoylation.</text>
</comment>
<dbReference type="GO" id="GO:0016740">
    <property type="term" value="F:transferase activity"/>
    <property type="evidence" value="ECO:0007669"/>
    <property type="project" value="UniProtKB-KW"/>
</dbReference>
<evidence type="ECO:0000256" key="8">
    <source>
        <dbReference type="ARBA" id="ARBA00022833"/>
    </source>
</evidence>
<dbReference type="AlphaFoldDB" id="A0A6A5ZNH5"/>
<dbReference type="InterPro" id="IPR019572">
    <property type="entry name" value="UBA_E1_SCCH"/>
</dbReference>
<dbReference type="FunFam" id="1.10.10.520:FF:000003">
    <property type="entry name" value="Ubiquitin-activating enzyme E1-like"/>
    <property type="match status" value="1"/>
</dbReference>
<keyword evidence="21" id="KW-1185">Reference proteome</keyword>
<evidence type="ECO:0000256" key="4">
    <source>
        <dbReference type="ARBA" id="ARBA00022679"/>
    </source>
</evidence>
<feature type="domain" description="THIF-type NAD/FAD binding fold" evidence="17">
    <location>
        <begin position="10"/>
        <end position="435"/>
    </location>
</feature>
<keyword evidence="6 11" id="KW-0547">Nucleotide-binding</keyword>
<feature type="compositionally biased region" description="Polar residues" evidence="16">
    <location>
        <begin position="558"/>
        <end position="567"/>
    </location>
</feature>
<dbReference type="InterPro" id="IPR033127">
    <property type="entry name" value="UBQ-activ_enz_E1_Cys_AS"/>
</dbReference>
<dbReference type="Gene3D" id="3.50.50.80">
    <property type="entry name" value="Ubiquitin-activating enzyme E1, inactive adenylation domain, subdomain 1"/>
    <property type="match status" value="1"/>
</dbReference>
<evidence type="ECO:0000256" key="7">
    <source>
        <dbReference type="ARBA" id="ARBA00022786"/>
    </source>
</evidence>
<dbReference type="Proteomes" id="UP000799770">
    <property type="component" value="Unassembled WGS sequence"/>
</dbReference>
<dbReference type="PROSITE" id="PS00865">
    <property type="entry name" value="UBIQUITIN_ACTIVAT_2"/>
    <property type="match status" value="1"/>
</dbReference>
<evidence type="ECO:0000313" key="20">
    <source>
        <dbReference type="EMBL" id="KAF2120756.1"/>
    </source>
</evidence>
<feature type="binding site" evidence="13">
    <location>
        <position position="76"/>
    </location>
    <ligand>
        <name>ATP</name>
        <dbReference type="ChEBI" id="CHEBI:30616"/>
    </ligand>
</feature>
<gene>
    <name evidence="20" type="ORF">BDV96DRAFT_595172</name>
</gene>
<keyword evidence="9 11" id="KW-0067">ATP-binding</keyword>
<dbReference type="CDD" id="cd01489">
    <property type="entry name" value="Uba2_SUMO"/>
    <property type="match status" value="1"/>
</dbReference>
<dbReference type="InterPro" id="IPR045886">
    <property type="entry name" value="ThiF/MoeB/HesA"/>
</dbReference>
<feature type="binding site" evidence="14">
    <location>
        <position position="162"/>
    </location>
    <ligand>
        <name>Zn(2+)</name>
        <dbReference type="ChEBI" id="CHEBI:29105"/>
    </ligand>
</feature>
<evidence type="ECO:0000256" key="16">
    <source>
        <dbReference type="SAM" id="MobiDB-lite"/>
    </source>
</evidence>